<feature type="region of interest" description="Disordered" evidence="1">
    <location>
        <begin position="882"/>
        <end position="929"/>
    </location>
</feature>
<feature type="compositionally biased region" description="Basic and acidic residues" evidence="1">
    <location>
        <begin position="786"/>
        <end position="816"/>
    </location>
</feature>
<sequence>MQMAPAVDDGDERLDKESRKDTQETKWKTAGERSKKTEEGGAAAGMCNRSTQGQAASYHIDKKLSPRKQMKGGRISGSWKKKSRGKGGASDPRDGSATFTQLKSYLAQGAPLHYVLPLVERISTLARERRFQAYTLRVNKNGNKQEDVQRLKEQWQDKPTAEQQVRYQKLNSYWNLLNQEHGWRLYQWMKEWIVQDDLSQSEVEARLQFCHFETNVVHEEAETKAGVDSGSYLGAVHKGMTALGDGLETEEQRRMKQLCMQPAQSVTKLRARTEDEDKALLMILNHEIEVPGPPAFLKQSMTSTELAYFTDIFLAIEYPLYAHLAPGQQFGQNMSRHAIMRHIYAGPEAAPSHKQEVEEFKEAFSLIALNADTRVVTITFKGRQSAAKWVNWRLPLASKFLTLVDYDGQRERARTTHELVRLDYYDFTVAARKGEVTSRDMHWILAHGRLGLQVQEMTHPDASSKGLNDKEWRVTVKGAQCPQILRSTTFIETEQAAVMIHHHTIHVNWPCATCHSPEHPTKYCKMEAEAIEQQRKLFDMRLTGTLPSADDNGGNGLAKGSLPTTLEQLREILTKGAYPSRSRVSNKKDGRSKPKSLKRRTQSPSKKITHGDTCGPSLPIEWEQHRRPGGTTGITSGDPPRSKPEKDEGWQNGERGLQQQPDATPRVDGPINGTYPAEATNHGVQKELEVHHKDDGIEVVQQEVDYEMGEVGEEDQGEKVDDKEASMSPAGKSKHPADGDDPRGRSPTRRILRRGAPGRRHSTNTDGMSRSGEKQPDPEDASGSRGRAERGEASEETHTARDRTESKSPKRRGREDSDSETGGVKKEMCTTPMAVKITRPLSPIKRGPNSPRKKDRLVQQKYMHQYLLTKKHVNDQDMSLQDVDEARTESQPVQSQRQRPVSTGAVKNETPGTEPNAERKNTESDECKYVGSRPANDAGAPLENWIAILGGNLVDVAATGHCGWLAGYAALYNVAEGMYEPTVQVIEAANAFKKQVLNGMLATLEEEMRLHMNDLDVELEASGIRSLNGAPVAKRICALANHYVAQRQKSVKAAVPMHFWVRPAHIKAMAIHARETIYVLDVDEHGTTRAQTTA</sequence>
<organism evidence="2 3">
    <name type="scientific">Phytophthora rubi</name>
    <dbReference type="NCBI Taxonomy" id="129364"/>
    <lineage>
        <taxon>Eukaryota</taxon>
        <taxon>Sar</taxon>
        <taxon>Stramenopiles</taxon>
        <taxon>Oomycota</taxon>
        <taxon>Peronosporomycetes</taxon>
        <taxon>Peronosporales</taxon>
        <taxon>Peronosporaceae</taxon>
        <taxon>Phytophthora</taxon>
    </lineage>
</organism>
<dbReference type="Proteomes" id="UP000434957">
    <property type="component" value="Unassembled WGS sequence"/>
</dbReference>
<accession>A0A6A4FJE1</accession>
<feature type="compositionally biased region" description="Basic and acidic residues" evidence="1">
    <location>
        <begin position="13"/>
        <end position="39"/>
    </location>
</feature>
<dbReference type="EMBL" id="QXFT01000716">
    <property type="protein sequence ID" value="KAE9337232.1"/>
    <property type="molecule type" value="Genomic_DNA"/>
</dbReference>
<feature type="compositionally biased region" description="Basic and acidic residues" evidence="1">
    <location>
        <begin position="916"/>
        <end position="928"/>
    </location>
</feature>
<proteinExistence type="predicted"/>
<name>A0A6A4FJE1_9STRA</name>
<evidence type="ECO:0000313" key="2">
    <source>
        <dbReference type="EMBL" id="KAE9337232.1"/>
    </source>
</evidence>
<dbReference type="AlphaFoldDB" id="A0A6A4FJE1"/>
<feature type="compositionally biased region" description="Basic and acidic residues" evidence="1">
    <location>
        <begin position="735"/>
        <end position="744"/>
    </location>
</feature>
<feature type="compositionally biased region" description="Basic and acidic residues" evidence="1">
    <location>
        <begin position="684"/>
        <end position="696"/>
    </location>
</feature>
<feature type="region of interest" description="Disordered" evidence="1">
    <location>
        <begin position="1"/>
        <end position="96"/>
    </location>
</feature>
<evidence type="ECO:0000256" key="1">
    <source>
        <dbReference type="SAM" id="MobiDB-lite"/>
    </source>
</evidence>
<keyword evidence="3" id="KW-1185">Reference proteome</keyword>
<feature type="compositionally biased region" description="Acidic residues" evidence="1">
    <location>
        <begin position="704"/>
        <end position="716"/>
    </location>
</feature>
<protein>
    <submittedName>
        <fullName evidence="2">Uncharacterized protein</fullName>
    </submittedName>
</protein>
<feature type="compositionally biased region" description="Basic residues" evidence="1">
    <location>
        <begin position="746"/>
        <end position="762"/>
    </location>
</feature>
<reference evidence="2 3" key="1">
    <citation type="submission" date="2018-08" db="EMBL/GenBank/DDBJ databases">
        <title>Genomic investigation of the strawberry pathogen Phytophthora fragariae indicates pathogenicity is determined by transcriptional variation in three key races.</title>
        <authorList>
            <person name="Adams T.M."/>
            <person name="Armitage A.D."/>
            <person name="Sobczyk M.K."/>
            <person name="Bates H.J."/>
            <person name="Dunwell J.M."/>
            <person name="Nellist C.F."/>
            <person name="Harrison R.J."/>
        </authorList>
    </citation>
    <scope>NUCLEOTIDE SEQUENCE [LARGE SCALE GENOMIC DNA]</scope>
    <source>
        <strain evidence="2 3">SCRP333</strain>
    </source>
</reference>
<comment type="caution">
    <text evidence="2">The sequence shown here is derived from an EMBL/GenBank/DDBJ whole genome shotgun (WGS) entry which is preliminary data.</text>
</comment>
<gene>
    <name evidence="2" type="ORF">PR003_g12107</name>
</gene>
<feature type="region of interest" description="Disordered" evidence="1">
    <location>
        <begin position="573"/>
        <end position="857"/>
    </location>
</feature>
<feature type="compositionally biased region" description="Basic and acidic residues" evidence="1">
    <location>
        <begin position="640"/>
        <end position="649"/>
    </location>
</feature>
<feature type="compositionally biased region" description="Polar residues" evidence="1">
    <location>
        <begin position="889"/>
        <end position="901"/>
    </location>
</feature>
<evidence type="ECO:0000313" key="3">
    <source>
        <dbReference type="Proteomes" id="UP000434957"/>
    </source>
</evidence>